<evidence type="ECO:0000256" key="1">
    <source>
        <dbReference type="ARBA" id="ARBA00023015"/>
    </source>
</evidence>
<feature type="domain" description="RNA polymerase sigma-70 region 4" evidence="7">
    <location>
        <begin position="199"/>
        <end position="245"/>
    </location>
</feature>
<evidence type="ECO:0000256" key="4">
    <source>
        <dbReference type="ARBA" id="ARBA00023163"/>
    </source>
</evidence>
<keyword evidence="9" id="KW-1185">Reference proteome</keyword>
<dbReference type="InterPro" id="IPR013324">
    <property type="entry name" value="RNA_pol_sigma_r3/r4-like"/>
</dbReference>
<evidence type="ECO:0000256" key="2">
    <source>
        <dbReference type="ARBA" id="ARBA00023082"/>
    </source>
</evidence>
<dbReference type="GO" id="GO:0003677">
    <property type="term" value="F:DNA binding"/>
    <property type="evidence" value="ECO:0007669"/>
    <property type="project" value="UniProtKB-KW"/>
</dbReference>
<keyword evidence="2" id="KW-0731">Sigma factor</keyword>
<keyword evidence="4" id="KW-0804">Transcription</keyword>
<dbReference type="Proteomes" id="UP000241048">
    <property type="component" value="Unassembled WGS sequence"/>
</dbReference>
<feature type="domain" description="RNA polymerase sigma-70 region 3" evidence="5">
    <location>
        <begin position="101"/>
        <end position="172"/>
    </location>
</feature>
<evidence type="ECO:0000256" key="3">
    <source>
        <dbReference type="ARBA" id="ARBA00023125"/>
    </source>
</evidence>
<protein>
    <submittedName>
        <fullName evidence="8">RNA polymerase subunit sigma-70</fullName>
    </submittedName>
</protein>
<dbReference type="Pfam" id="PF04539">
    <property type="entry name" value="Sigma70_r3"/>
    <property type="match status" value="1"/>
</dbReference>
<evidence type="ECO:0000313" key="8">
    <source>
        <dbReference type="EMBL" id="PST38894.1"/>
    </source>
</evidence>
<dbReference type="RefSeq" id="WP_107000060.1">
    <property type="nucleotide sequence ID" value="NZ_PYLO01000001.1"/>
</dbReference>
<keyword evidence="1" id="KW-0805">Transcription regulation</keyword>
<sequence>MTNEEIVIRIQAGEDVGNNMALLYGQVKNFIRSIAWQYRDSGEMEDLEQEGYLTLYPAIDNFDPDAGCKFLTYAAPWIRQAMRRYLQNSGGCVRLPVHCLEQIQKMQKYQAEYYRKHGCDASDAEICRFMGLTLEQVEGLRENACMMNLRSLEAPVTGRDGSEDATAGELVASAESLEEDVIERIQREECSREVWACVDELEPKQAAIIRARYQYSATLEEAGRLCGLTASEARTKQSKAIRRLRSWYYRERLARFLPEYEEIYGDGLRGNGVERFQRTWTSSTERAALHLVE</sequence>
<dbReference type="PANTHER" id="PTHR30603:SF47">
    <property type="entry name" value="RNA POLYMERASE SIGMA FACTOR SIGD, CHLOROPLASTIC"/>
    <property type="match status" value="1"/>
</dbReference>
<dbReference type="InterPro" id="IPR013325">
    <property type="entry name" value="RNA_pol_sigma_r2"/>
</dbReference>
<dbReference type="Gene3D" id="1.20.140.160">
    <property type="match status" value="1"/>
</dbReference>
<dbReference type="GO" id="GO:0016987">
    <property type="term" value="F:sigma factor activity"/>
    <property type="evidence" value="ECO:0007669"/>
    <property type="project" value="UniProtKB-KW"/>
</dbReference>
<dbReference type="SUPFAM" id="SSF88946">
    <property type="entry name" value="Sigma2 domain of RNA polymerase sigma factors"/>
    <property type="match status" value="1"/>
</dbReference>
<evidence type="ECO:0000259" key="7">
    <source>
        <dbReference type="Pfam" id="PF04545"/>
    </source>
</evidence>
<evidence type="ECO:0000259" key="6">
    <source>
        <dbReference type="Pfam" id="PF04542"/>
    </source>
</evidence>
<keyword evidence="3" id="KW-0238">DNA-binding</keyword>
<organism evidence="8 9">
    <name type="scientific">Clostridium fessum</name>
    <dbReference type="NCBI Taxonomy" id="2126740"/>
    <lineage>
        <taxon>Bacteria</taxon>
        <taxon>Bacillati</taxon>
        <taxon>Bacillota</taxon>
        <taxon>Clostridia</taxon>
        <taxon>Eubacteriales</taxon>
        <taxon>Clostridiaceae</taxon>
        <taxon>Clostridium</taxon>
    </lineage>
</organism>
<accession>A0A2T3FUG8</accession>
<dbReference type="EMBL" id="PYLO01000001">
    <property type="protein sequence ID" value="PST38894.1"/>
    <property type="molecule type" value="Genomic_DNA"/>
</dbReference>
<dbReference type="Pfam" id="PF04545">
    <property type="entry name" value="Sigma70_r4"/>
    <property type="match status" value="1"/>
</dbReference>
<dbReference type="PANTHER" id="PTHR30603">
    <property type="entry name" value="RNA POLYMERASE SIGMA FACTOR RPO"/>
    <property type="match status" value="1"/>
</dbReference>
<dbReference type="NCBIfam" id="TIGR02937">
    <property type="entry name" value="sigma70-ECF"/>
    <property type="match status" value="1"/>
</dbReference>
<dbReference type="GO" id="GO:0006352">
    <property type="term" value="P:DNA-templated transcription initiation"/>
    <property type="evidence" value="ECO:0007669"/>
    <property type="project" value="InterPro"/>
</dbReference>
<reference evidence="8 9" key="1">
    <citation type="submission" date="2018-03" db="EMBL/GenBank/DDBJ databases">
        <title>Lachnoclostridium SNUG30386 gen.nov., sp.nov., isolated from human faeces.</title>
        <authorList>
            <person name="Seo B."/>
            <person name="Jeon K."/>
            <person name="Ko G."/>
        </authorList>
    </citation>
    <scope>NUCLEOTIDE SEQUENCE [LARGE SCALE GENOMIC DNA]</scope>
    <source>
        <strain evidence="8 9">SNUG30386</strain>
    </source>
</reference>
<proteinExistence type="predicted"/>
<dbReference type="InterPro" id="IPR014284">
    <property type="entry name" value="RNA_pol_sigma-70_dom"/>
</dbReference>
<evidence type="ECO:0000259" key="5">
    <source>
        <dbReference type="Pfam" id="PF04539"/>
    </source>
</evidence>
<evidence type="ECO:0000313" key="9">
    <source>
        <dbReference type="Proteomes" id="UP000241048"/>
    </source>
</evidence>
<gene>
    <name evidence="8" type="ORF">C7U56_02905</name>
</gene>
<dbReference type="InterPro" id="IPR007630">
    <property type="entry name" value="RNA_pol_sigma70_r4"/>
</dbReference>
<dbReference type="InterPro" id="IPR050239">
    <property type="entry name" value="Sigma-70_RNA_pol_init_factors"/>
</dbReference>
<dbReference type="AlphaFoldDB" id="A0A2T3FUG8"/>
<dbReference type="InterPro" id="IPR007627">
    <property type="entry name" value="RNA_pol_sigma70_r2"/>
</dbReference>
<comment type="caution">
    <text evidence="8">The sequence shown here is derived from an EMBL/GenBank/DDBJ whole genome shotgun (WGS) entry which is preliminary data.</text>
</comment>
<dbReference type="Gene3D" id="1.20.120.1810">
    <property type="match status" value="1"/>
</dbReference>
<dbReference type="InterPro" id="IPR007624">
    <property type="entry name" value="RNA_pol_sigma70_r3"/>
</dbReference>
<name>A0A2T3FUG8_9CLOT</name>
<dbReference type="Pfam" id="PF04542">
    <property type="entry name" value="Sigma70_r2"/>
    <property type="match status" value="1"/>
</dbReference>
<dbReference type="PRINTS" id="PR00046">
    <property type="entry name" value="SIGMA70FCT"/>
</dbReference>
<feature type="domain" description="RNA polymerase sigma-70 region 2" evidence="6">
    <location>
        <begin position="23"/>
        <end position="87"/>
    </location>
</feature>
<dbReference type="SUPFAM" id="SSF88659">
    <property type="entry name" value="Sigma3 and sigma4 domains of RNA polymerase sigma factors"/>
    <property type="match status" value="2"/>
</dbReference>
<dbReference type="InterPro" id="IPR000943">
    <property type="entry name" value="RNA_pol_sigma70"/>
</dbReference>